<feature type="transmembrane region" description="Helical" evidence="1">
    <location>
        <begin position="175"/>
        <end position="195"/>
    </location>
</feature>
<protein>
    <recommendedName>
        <fullName evidence="4">Integral membrane protein</fullName>
    </recommendedName>
</protein>
<feature type="transmembrane region" description="Helical" evidence="1">
    <location>
        <begin position="96"/>
        <end position="117"/>
    </location>
</feature>
<evidence type="ECO:0000313" key="3">
    <source>
        <dbReference type="Proteomes" id="UP000622552"/>
    </source>
</evidence>
<comment type="caution">
    <text evidence="2">The sequence shown here is derived from an EMBL/GenBank/DDBJ whole genome shotgun (WGS) entry which is preliminary data.</text>
</comment>
<feature type="transmembrane region" description="Helical" evidence="1">
    <location>
        <begin position="435"/>
        <end position="457"/>
    </location>
</feature>
<evidence type="ECO:0008006" key="4">
    <source>
        <dbReference type="Google" id="ProtNLM"/>
    </source>
</evidence>
<dbReference type="EMBL" id="JADOUF010000001">
    <property type="protein sequence ID" value="MBG6140328.1"/>
    <property type="molecule type" value="Genomic_DNA"/>
</dbReference>
<feature type="transmembrane region" description="Helical" evidence="1">
    <location>
        <begin position="201"/>
        <end position="219"/>
    </location>
</feature>
<keyword evidence="1" id="KW-0472">Membrane</keyword>
<keyword evidence="3" id="KW-1185">Reference proteome</keyword>
<name>A0A8J7GGM0_9ACTN</name>
<feature type="transmembrane region" description="Helical" evidence="1">
    <location>
        <begin position="129"/>
        <end position="147"/>
    </location>
</feature>
<dbReference type="AlphaFoldDB" id="A0A8J7GGM0"/>
<dbReference type="SUPFAM" id="SSF53474">
    <property type="entry name" value="alpha/beta-Hydrolases"/>
    <property type="match status" value="1"/>
</dbReference>
<feature type="transmembrane region" description="Helical" evidence="1">
    <location>
        <begin position="65"/>
        <end position="84"/>
    </location>
</feature>
<keyword evidence="1" id="KW-1133">Transmembrane helix</keyword>
<feature type="transmembrane region" description="Helical" evidence="1">
    <location>
        <begin position="268"/>
        <end position="290"/>
    </location>
</feature>
<organism evidence="2 3">
    <name type="scientific">Longispora fulva</name>
    <dbReference type="NCBI Taxonomy" id="619741"/>
    <lineage>
        <taxon>Bacteria</taxon>
        <taxon>Bacillati</taxon>
        <taxon>Actinomycetota</taxon>
        <taxon>Actinomycetes</taxon>
        <taxon>Micromonosporales</taxon>
        <taxon>Micromonosporaceae</taxon>
        <taxon>Longispora</taxon>
    </lineage>
</organism>
<dbReference type="Proteomes" id="UP000622552">
    <property type="component" value="Unassembled WGS sequence"/>
</dbReference>
<feature type="transmembrane region" description="Helical" evidence="1">
    <location>
        <begin position="297"/>
        <end position="314"/>
    </location>
</feature>
<feature type="transmembrane region" description="Helical" evidence="1">
    <location>
        <begin position="334"/>
        <end position="357"/>
    </location>
</feature>
<feature type="transmembrane region" description="Helical" evidence="1">
    <location>
        <begin position="402"/>
        <end position="423"/>
    </location>
</feature>
<evidence type="ECO:0000256" key="1">
    <source>
        <dbReference type="SAM" id="Phobius"/>
    </source>
</evidence>
<proteinExistence type="predicted"/>
<dbReference type="InterPro" id="IPR029058">
    <property type="entry name" value="AB_hydrolase_fold"/>
</dbReference>
<dbReference type="RefSeq" id="WP_197006882.1">
    <property type="nucleotide sequence ID" value="NZ_BONS01000006.1"/>
</dbReference>
<accession>A0A8J7GGM0</accession>
<reference evidence="2" key="1">
    <citation type="submission" date="2020-11" db="EMBL/GenBank/DDBJ databases">
        <title>Sequencing the genomes of 1000 actinobacteria strains.</title>
        <authorList>
            <person name="Klenk H.-P."/>
        </authorList>
    </citation>
    <scope>NUCLEOTIDE SEQUENCE</scope>
    <source>
        <strain evidence="2">DSM 45356</strain>
    </source>
</reference>
<gene>
    <name evidence="2" type="ORF">IW245_006522</name>
</gene>
<feature type="transmembrane region" description="Helical" evidence="1">
    <location>
        <begin position="231"/>
        <end position="256"/>
    </location>
</feature>
<evidence type="ECO:0000313" key="2">
    <source>
        <dbReference type="EMBL" id="MBG6140328.1"/>
    </source>
</evidence>
<keyword evidence="1" id="KW-0812">Transmembrane</keyword>
<sequence>MSVTELRVHGVAGHPAEQILGRRHATRVAGDADAGFYRPTPPEDPRGAAGFDLEAYRWGSLNSGAAARTLWLLLLPFTLANLTIWLRPAGKRGAGLCRLFALSLTGTFVLGISGVTIDLLGWQRGGGRWVPGGALGTAATIGLLWYLGRRTWIHYESYPPNGDGFGEPSFWDGRALVGVGRALHVGAAFATLGAVVPGPGWGRWAAVAVLAGTGVAVLLPGMQDTNAPARWAAPLAGVLRTAGLLVATIVIGYAAFAPPEPRHPGALPGYAATVTWLFAAQSALLLLLALRAGRTPALVGSYALWVTALFNSGLGHRVAGVLPGDPVLPAAYKWTALGFDLALLVGVAVVLIALRVLRRERAAARAVTDRDFPGGRVGDPARAGRIDAAIGGARLTESARPLLLGAYVPLLLGALAATGLALADARVPTALVWAVNAGTWLIGAAVLALMALGLWAYSSQTVRRTVGALWDIGTFWPRAAHPLAPPCYAERAVPELAGRIRDLGDVVVVGDSQGSVLSFAALLHLGASRPDGAGLVTHGSPLTRVYARYFPAWFNPGVLARVTAPWVNLWRDTDPLAGPVSAADNRRLVDPMEFTGPIHGHGGYRTDPAYAETVRAAAARR</sequence>